<dbReference type="Gene3D" id="3.40.50.300">
    <property type="entry name" value="P-loop containing nucleotide triphosphate hydrolases"/>
    <property type="match status" value="2"/>
</dbReference>
<gene>
    <name evidence="19" type="primary">uvrA_2</name>
    <name evidence="19" type="ORF">KSB_73120</name>
</gene>
<dbReference type="InterPro" id="IPR003439">
    <property type="entry name" value="ABC_transporter-like_ATP-bd"/>
</dbReference>
<keyword evidence="6" id="KW-0227">DNA damage</keyword>
<evidence type="ECO:0000256" key="15">
    <source>
        <dbReference type="ARBA" id="ARBA00039316"/>
    </source>
</evidence>
<evidence type="ECO:0000256" key="14">
    <source>
        <dbReference type="ARBA" id="ARBA00038000"/>
    </source>
</evidence>
<comment type="subcellular location">
    <subcellularLocation>
        <location evidence="1">Cytoplasm</location>
    </subcellularLocation>
</comment>
<dbReference type="PROSITE" id="PS00211">
    <property type="entry name" value="ABC_TRANSPORTER_1"/>
    <property type="match status" value="1"/>
</dbReference>
<dbReference type="InterPro" id="IPR027417">
    <property type="entry name" value="P-loop_NTPase"/>
</dbReference>
<dbReference type="EMBL" id="BNJG01000003">
    <property type="protein sequence ID" value="GHO58837.1"/>
    <property type="molecule type" value="Genomic_DNA"/>
</dbReference>
<dbReference type="Gene3D" id="3.30.1490.20">
    <property type="entry name" value="ATP-grasp fold, A domain"/>
    <property type="match status" value="1"/>
</dbReference>
<evidence type="ECO:0000256" key="11">
    <source>
        <dbReference type="ARBA" id="ARBA00022881"/>
    </source>
</evidence>
<dbReference type="PANTHER" id="PTHR43152:SF3">
    <property type="entry name" value="UVRABC SYSTEM PROTEIN A"/>
    <property type="match status" value="1"/>
</dbReference>
<keyword evidence="4" id="KW-0677">Repeat</keyword>
<dbReference type="Pfam" id="PF17755">
    <property type="entry name" value="UvrA_DNA-bind"/>
    <property type="match status" value="1"/>
</dbReference>
<dbReference type="PROSITE" id="PS50893">
    <property type="entry name" value="ABC_TRANSPORTER_2"/>
    <property type="match status" value="2"/>
</dbReference>
<feature type="region of interest" description="Disordered" evidence="17">
    <location>
        <begin position="1"/>
        <end position="20"/>
    </location>
</feature>
<dbReference type="Pfam" id="PF00005">
    <property type="entry name" value="ABC_tran"/>
    <property type="match status" value="1"/>
</dbReference>
<evidence type="ECO:0000256" key="16">
    <source>
        <dbReference type="ARBA" id="ARBA00042156"/>
    </source>
</evidence>
<comment type="similarity">
    <text evidence="14">Belongs to the ABC transporter superfamily. UvrA family.</text>
</comment>
<proteinExistence type="inferred from homology"/>
<evidence type="ECO:0000256" key="4">
    <source>
        <dbReference type="ARBA" id="ARBA00022737"/>
    </source>
</evidence>
<dbReference type="NCBIfam" id="NF001503">
    <property type="entry name" value="PRK00349.1"/>
    <property type="match status" value="1"/>
</dbReference>
<organism evidence="19 20">
    <name type="scientific">Ktedonobacter robiniae</name>
    <dbReference type="NCBI Taxonomy" id="2778365"/>
    <lineage>
        <taxon>Bacteria</taxon>
        <taxon>Bacillati</taxon>
        <taxon>Chloroflexota</taxon>
        <taxon>Ktedonobacteria</taxon>
        <taxon>Ktedonobacterales</taxon>
        <taxon>Ktedonobacteraceae</taxon>
        <taxon>Ktedonobacter</taxon>
    </lineage>
</organism>
<keyword evidence="20" id="KW-1185">Reference proteome</keyword>
<feature type="domain" description="ABC transporter" evidence="18">
    <location>
        <begin position="674"/>
        <end position="1009"/>
    </location>
</feature>
<dbReference type="InterPro" id="IPR013815">
    <property type="entry name" value="ATP_grasp_subdomain_1"/>
</dbReference>
<evidence type="ECO:0000256" key="13">
    <source>
        <dbReference type="ARBA" id="ARBA00023204"/>
    </source>
</evidence>
<name>A0ABQ3V1M7_9CHLR</name>
<evidence type="ECO:0000256" key="1">
    <source>
        <dbReference type="ARBA" id="ARBA00004496"/>
    </source>
</evidence>
<evidence type="ECO:0000256" key="6">
    <source>
        <dbReference type="ARBA" id="ARBA00022763"/>
    </source>
</evidence>
<dbReference type="Proteomes" id="UP000654345">
    <property type="component" value="Unassembled WGS sequence"/>
</dbReference>
<dbReference type="InterPro" id="IPR041102">
    <property type="entry name" value="UvrA_inter"/>
</dbReference>
<dbReference type="InterPro" id="IPR004602">
    <property type="entry name" value="UvrA"/>
</dbReference>
<dbReference type="InterPro" id="IPR041552">
    <property type="entry name" value="UvrA_DNA-bd"/>
</dbReference>
<keyword evidence="13" id="KW-0234">DNA repair</keyword>
<dbReference type="RefSeq" id="WP_201375083.1">
    <property type="nucleotide sequence ID" value="NZ_BNJG01000003.1"/>
</dbReference>
<evidence type="ECO:0000256" key="9">
    <source>
        <dbReference type="ARBA" id="ARBA00022833"/>
    </source>
</evidence>
<dbReference type="Gene3D" id="1.20.1580.10">
    <property type="entry name" value="ABC transporter ATPase like domain"/>
    <property type="match status" value="2"/>
</dbReference>
<keyword evidence="12" id="KW-0238">DNA-binding</keyword>
<evidence type="ECO:0000256" key="2">
    <source>
        <dbReference type="ARBA" id="ARBA00022490"/>
    </source>
</evidence>
<dbReference type="Gene3D" id="1.10.8.280">
    <property type="entry name" value="ABC transporter ATPase domain-like"/>
    <property type="match status" value="1"/>
</dbReference>
<protein>
    <recommendedName>
        <fullName evidence="15">UvrABC system protein A</fullName>
    </recommendedName>
    <alternativeName>
        <fullName evidence="16">Excinuclease ABC subunit A</fullName>
    </alternativeName>
</protein>
<feature type="domain" description="ABC transporter" evidence="18">
    <location>
        <begin position="405"/>
        <end position="665"/>
    </location>
</feature>
<dbReference type="InterPro" id="IPR017871">
    <property type="entry name" value="ABC_transporter-like_CS"/>
</dbReference>
<evidence type="ECO:0000256" key="3">
    <source>
        <dbReference type="ARBA" id="ARBA00022723"/>
    </source>
</evidence>
<dbReference type="CDD" id="cd03271">
    <property type="entry name" value="ABC_UvrA_II"/>
    <property type="match status" value="1"/>
</dbReference>
<dbReference type="SUPFAM" id="SSF52540">
    <property type="entry name" value="P-loop containing nucleoside triphosphate hydrolases"/>
    <property type="match status" value="2"/>
</dbReference>
<dbReference type="Pfam" id="PF17760">
    <property type="entry name" value="UvrA_inter"/>
    <property type="match status" value="1"/>
</dbReference>
<accession>A0ABQ3V1M7</accession>
<comment type="caution">
    <text evidence="19">The sequence shown here is derived from an EMBL/GenBank/DDBJ whole genome shotgun (WGS) entry which is preliminary data.</text>
</comment>
<keyword evidence="8" id="KW-0863">Zinc-finger</keyword>
<evidence type="ECO:0000313" key="20">
    <source>
        <dbReference type="Proteomes" id="UP000654345"/>
    </source>
</evidence>
<evidence type="ECO:0000259" key="18">
    <source>
        <dbReference type="PROSITE" id="PS50893"/>
    </source>
</evidence>
<evidence type="ECO:0000256" key="8">
    <source>
        <dbReference type="ARBA" id="ARBA00022771"/>
    </source>
</evidence>
<sequence length="1014" mass="112538">MHDVQQLDTDMKLEDMPRGKDLKPYEAQPGGVQLHPHIEMLMGLNPGLKGKASQKRQAYVEESLEVHVEPEQIFVRGAQQHNLKNIDVAIPRNKFVVLTGVSGSGKSSLAFDTIYAEGQRRYVESLSPFVRHYLDKVEKPKVDFIYGLSPAVAIEQKTVSKNPRSNVGTITEVINYLRLLYSRIGIAHCTKCGTVVQSHLPSEIARRVAALPAGTPFRLLAPLGQDSHNTLIQQAIRDGYTHARVDGAPEVTLVDIRLEEHESHTIELLIMRESVPASRDDAWHERLLAAVKRAMQLGGGSLVVDLYHGHEAILSEQRRCGHCGTPFPELLSSHFSPNSPFGMCQACNGLGTSLEVDPTLLIEDPNLSLLDGALRWFGNVRKKGVNYTTSVLMSLAEHYQIDLELPWQELPQHFRDVLIYGSGTEEIEFNLSFSQANNNGSWTHNRVESYPGIIEELNRRFHQTSSENMKNWYTSYMSQQACPACQGTRLSPEVRGVTLAGRNISEIGEMTIDQLLSWLNELYETLDEEPLLIASEILKETRQRIQFMLNVGLHYLTLNRSAPTLSGGEGQRIRLASQLSCGLVGVLYVLDEPSIGLHARDQHTLLNTLLQLRDMGNTVLVVEHDEETMRSADWLIDMGPGAGILGGEVVVADTPERVAAHETSLTGRYLSNQLRITSPRGKNRRAPAQGWLTIKNTTLHNLKHVDGRFPLGLLTCVTGVSGSGKSSLVNGTIYPALMQALHNTQEPAGPFDTLEGIERLNKVINITQEPIGRTPRSNPATYVGIFDDIRALFARTELARERGYKADRFSFNVEGGRCESCKGHGQHVVEMHFLADVWVPCKECNGKRFNSETLAVSYQGKNIHEVLNLDVQEALAFFANVPKIARVLQTLHDVGLDYIKLGQSATTFSGGEAQRIKLAKELSRVSTGRTLYILDEPTTGLHFADVQRLLDVLHRLVELGNTIIVIEHNMDIIRNADWLIDMGPEGGHNGGYIIAEGTPEQVAQVTASHTGHFL</sequence>
<reference evidence="19 20" key="1">
    <citation type="journal article" date="2021" name="Int. J. Syst. Evol. Microbiol.">
        <title>Reticulibacter mediterranei gen. nov., sp. nov., within the new family Reticulibacteraceae fam. nov., and Ktedonospora formicarum gen. nov., sp. nov., Ktedonobacter robiniae sp. nov., Dictyobacter formicarum sp. nov. and Dictyobacter arantiisoli sp. nov., belonging to the class Ktedonobacteria.</title>
        <authorList>
            <person name="Yabe S."/>
            <person name="Zheng Y."/>
            <person name="Wang C.M."/>
            <person name="Sakai Y."/>
            <person name="Abe K."/>
            <person name="Yokota A."/>
            <person name="Donadio S."/>
            <person name="Cavaletti L."/>
            <person name="Monciardini P."/>
        </authorList>
    </citation>
    <scope>NUCLEOTIDE SEQUENCE [LARGE SCALE GENOMIC DNA]</scope>
    <source>
        <strain evidence="19 20">SOSP1-30</strain>
    </source>
</reference>
<evidence type="ECO:0000256" key="17">
    <source>
        <dbReference type="SAM" id="MobiDB-lite"/>
    </source>
</evidence>
<evidence type="ECO:0000256" key="10">
    <source>
        <dbReference type="ARBA" id="ARBA00022840"/>
    </source>
</evidence>
<evidence type="ECO:0000256" key="5">
    <source>
        <dbReference type="ARBA" id="ARBA00022741"/>
    </source>
</evidence>
<keyword evidence="7" id="KW-0228">DNA excision</keyword>
<keyword evidence="3" id="KW-0479">Metal-binding</keyword>
<keyword evidence="10" id="KW-0067">ATP-binding</keyword>
<keyword evidence="9" id="KW-0862">Zinc</keyword>
<dbReference type="NCBIfam" id="TIGR00630">
    <property type="entry name" value="uvra"/>
    <property type="match status" value="1"/>
</dbReference>
<evidence type="ECO:0000256" key="12">
    <source>
        <dbReference type="ARBA" id="ARBA00023125"/>
    </source>
</evidence>
<keyword evidence="5" id="KW-0547">Nucleotide-binding</keyword>
<evidence type="ECO:0000256" key="7">
    <source>
        <dbReference type="ARBA" id="ARBA00022769"/>
    </source>
</evidence>
<evidence type="ECO:0000313" key="19">
    <source>
        <dbReference type="EMBL" id="GHO58837.1"/>
    </source>
</evidence>
<keyword evidence="2" id="KW-0963">Cytoplasm</keyword>
<dbReference type="PANTHER" id="PTHR43152">
    <property type="entry name" value="UVRABC SYSTEM PROTEIN A"/>
    <property type="match status" value="1"/>
</dbReference>
<keyword evidence="11" id="KW-0267">Excision nuclease</keyword>